<dbReference type="CDD" id="cd12193">
    <property type="entry name" value="bZIP_GCN4"/>
    <property type="match status" value="1"/>
</dbReference>
<dbReference type="InterPro" id="IPR004827">
    <property type="entry name" value="bZIP"/>
</dbReference>
<dbReference type="EMBL" id="QEAQ01000066">
    <property type="protein sequence ID" value="TPX56719.1"/>
    <property type="molecule type" value="Genomic_DNA"/>
</dbReference>
<keyword evidence="5" id="KW-1185">Reference proteome</keyword>
<evidence type="ECO:0000256" key="1">
    <source>
        <dbReference type="SAM" id="Coils"/>
    </source>
</evidence>
<evidence type="ECO:0000259" key="3">
    <source>
        <dbReference type="PROSITE" id="PS50217"/>
    </source>
</evidence>
<feature type="region of interest" description="Disordered" evidence="2">
    <location>
        <begin position="263"/>
        <end position="283"/>
    </location>
</feature>
<dbReference type="Proteomes" id="UP000318582">
    <property type="component" value="Unassembled WGS sequence"/>
</dbReference>
<dbReference type="InterPro" id="IPR046347">
    <property type="entry name" value="bZIP_sf"/>
</dbReference>
<feature type="domain" description="BZIP" evidence="3">
    <location>
        <begin position="296"/>
        <end position="340"/>
    </location>
</feature>
<accession>A0A507DY49</accession>
<sequence length="370" mass="39850">MPTSPMIDTTMLDLDQLLSVMPSDMDMFSTPFDSFLAGQEVQSPWSSTEQLIEEIMAASPATAIAAASPALSDVQDALFDMAFPAATDMASDKFFRDLASPQTTMGSISPALDDLNMFQDSPASLASYASPQFDVPIQTDQTWAGLDDSLLFPALFSPKQVPTPTVIMPTAQPMRAPVPPRSPLKALAPAPAVAAAPAPAPIAPLPSTLLPLLSSIGPTAASLALNPTALAAASAATGVDVKQLQQQLQAFATMQARQTPTYLKPSVDFTPPANTGRKRKERPVSAEAVFAELDMKRQKNTEAARRSRQKKMERMSELEQQVKELESARDALKSQVVELEVQKDQSTSREMMYLSTIAAMQQKLQMFEAT</sequence>
<organism evidence="4 5">
    <name type="scientific">Powellomyces hirtus</name>
    <dbReference type="NCBI Taxonomy" id="109895"/>
    <lineage>
        <taxon>Eukaryota</taxon>
        <taxon>Fungi</taxon>
        <taxon>Fungi incertae sedis</taxon>
        <taxon>Chytridiomycota</taxon>
        <taxon>Chytridiomycota incertae sedis</taxon>
        <taxon>Chytridiomycetes</taxon>
        <taxon>Spizellomycetales</taxon>
        <taxon>Powellomycetaceae</taxon>
        <taxon>Powellomyces</taxon>
    </lineage>
</organism>
<proteinExistence type="predicted"/>
<dbReference type="SUPFAM" id="SSF57959">
    <property type="entry name" value="Leucine zipper domain"/>
    <property type="match status" value="1"/>
</dbReference>
<dbReference type="SMART" id="SM00338">
    <property type="entry name" value="BRLZ"/>
    <property type="match status" value="1"/>
</dbReference>
<comment type="caution">
    <text evidence="4">The sequence shown here is derived from an EMBL/GenBank/DDBJ whole genome shotgun (WGS) entry which is preliminary data.</text>
</comment>
<dbReference type="Gene3D" id="3.30.160.60">
    <property type="entry name" value="Classic Zinc Finger"/>
    <property type="match status" value="1"/>
</dbReference>
<gene>
    <name evidence="4" type="ORF">PhCBS80983_g04325</name>
</gene>
<name>A0A507DY49_9FUNG</name>
<dbReference type="Pfam" id="PF07716">
    <property type="entry name" value="bZIP_2"/>
    <property type="match status" value="1"/>
</dbReference>
<dbReference type="PROSITE" id="PS00036">
    <property type="entry name" value="BZIP_BASIC"/>
    <property type="match status" value="1"/>
</dbReference>
<feature type="coiled-coil region" evidence="1">
    <location>
        <begin position="301"/>
        <end position="349"/>
    </location>
</feature>
<dbReference type="PROSITE" id="PS50217">
    <property type="entry name" value="BZIP"/>
    <property type="match status" value="1"/>
</dbReference>
<evidence type="ECO:0000313" key="4">
    <source>
        <dbReference type="EMBL" id="TPX56719.1"/>
    </source>
</evidence>
<dbReference type="STRING" id="109895.A0A507DY49"/>
<keyword evidence="1" id="KW-0175">Coiled coil</keyword>
<dbReference type="AlphaFoldDB" id="A0A507DY49"/>
<protein>
    <recommendedName>
        <fullName evidence="3">BZIP domain-containing protein</fullName>
    </recommendedName>
</protein>
<reference evidence="4 5" key="1">
    <citation type="journal article" date="2019" name="Sci. Rep.">
        <title>Comparative genomics of chytrid fungi reveal insights into the obligate biotrophic and pathogenic lifestyle of Synchytrium endobioticum.</title>
        <authorList>
            <person name="van de Vossenberg B.T.L.H."/>
            <person name="Warris S."/>
            <person name="Nguyen H.D.T."/>
            <person name="van Gent-Pelzer M.P.E."/>
            <person name="Joly D.L."/>
            <person name="van de Geest H.C."/>
            <person name="Bonants P.J.M."/>
            <person name="Smith D.S."/>
            <person name="Levesque C.A."/>
            <person name="van der Lee T.A.J."/>
        </authorList>
    </citation>
    <scope>NUCLEOTIDE SEQUENCE [LARGE SCALE GENOMIC DNA]</scope>
    <source>
        <strain evidence="4 5">CBS 809.83</strain>
    </source>
</reference>
<evidence type="ECO:0000256" key="2">
    <source>
        <dbReference type="SAM" id="MobiDB-lite"/>
    </source>
</evidence>
<evidence type="ECO:0000313" key="5">
    <source>
        <dbReference type="Proteomes" id="UP000318582"/>
    </source>
</evidence>
<dbReference type="GO" id="GO:0003700">
    <property type="term" value="F:DNA-binding transcription factor activity"/>
    <property type="evidence" value="ECO:0007669"/>
    <property type="project" value="InterPro"/>
</dbReference>